<dbReference type="Gene3D" id="3.40.50.1000">
    <property type="entry name" value="HAD superfamily/HAD-like"/>
    <property type="match status" value="1"/>
</dbReference>
<comment type="caution">
    <text evidence="1">The sequence shown here is derived from an EMBL/GenBank/DDBJ whole genome shotgun (WGS) entry which is preliminary data.</text>
</comment>
<organism evidence="1 2">
    <name type="scientific">Oceanirhabdus seepicola</name>
    <dbReference type="NCBI Taxonomy" id="2828781"/>
    <lineage>
        <taxon>Bacteria</taxon>
        <taxon>Bacillati</taxon>
        <taxon>Bacillota</taxon>
        <taxon>Clostridia</taxon>
        <taxon>Eubacteriales</taxon>
        <taxon>Clostridiaceae</taxon>
        <taxon>Oceanirhabdus</taxon>
    </lineage>
</organism>
<evidence type="ECO:0000313" key="2">
    <source>
        <dbReference type="Proteomes" id="UP001056429"/>
    </source>
</evidence>
<reference evidence="1" key="2">
    <citation type="submission" date="2021-04" db="EMBL/GenBank/DDBJ databases">
        <authorList>
            <person name="Dong X."/>
        </authorList>
    </citation>
    <scope>NUCLEOTIDE SEQUENCE</scope>
    <source>
        <strain evidence="1">ZWT</strain>
    </source>
</reference>
<dbReference type="Proteomes" id="UP001056429">
    <property type="component" value="Unassembled WGS sequence"/>
</dbReference>
<gene>
    <name evidence="1" type="ORF">KDK92_16190</name>
</gene>
<reference evidence="1" key="1">
    <citation type="journal article" date="2021" name="mSystems">
        <title>Bacteria and Archaea Synergistically Convert Glycine Betaine to Biogenic Methane in the Formosa Cold Seep of the South China Sea.</title>
        <authorList>
            <person name="Li L."/>
            <person name="Zhang W."/>
            <person name="Zhang S."/>
            <person name="Song L."/>
            <person name="Sun Q."/>
            <person name="Zhang H."/>
            <person name="Xiang H."/>
            <person name="Dong X."/>
        </authorList>
    </citation>
    <scope>NUCLEOTIDE SEQUENCE</scope>
    <source>
        <strain evidence="1">ZWT</strain>
    </source>
</reference>
<dbReference type="EMBL" id="JAGSOJ010000003">
    <property type="protein sequence ID" value="MCM1991275.1"/>
    <property type="molecule type" value="Genomic_DNA"/>
</dbReference>
<keyword evidence="2" id="KW-1185">Reference proteome</keyword>
<dbReference type="InterPro" id="IPR023214">
    <property type="entry name" value="HAD_sf"/>
</dbReference>
<sequence length="62" mass="7080">MRSNRRFGADLVAADKVRAKKILVKTGWGQGTIGEFRYLWKDVNAGYIAENLLEAVNWIIKK</sequence>
<dbReference type="AlphaFoldDB" id="A0A9J6P412"/>
<evidence type="ECO:0000313" key="1">
    <source>
        <dbReference type="EMBL" id="MCM1991275.1"/>
    </source>
</evidence>
<dbReference type="RefSeq" id="WP_250860381.1">
    <property type="nucleotide sequence ID" value="NZ_JAGSOJ010000003.1"/>
</dbReference>
<accession>A0A9J6P412</accession>
<name>A0A9J6P412_9CLOT</name>
<protein>
    <submittedName>
        <fullName evidence="1">Uncharacterized protein</fullName>
    </submittedName>
</protein>
<proteinExistence type="predicted"/>